<dbReference type="EMBL" id="JACHOT010000002">
    <property type="protein sequence ID" value="MBB4650586.1"/>
    <property type="molecule type" value="Genomic_DNA"/>
</dbReference>
<evidence type="ECO:0000313" key="1">
    <source>
        <dbReference type="EMBL" id="MBB4650586.1"/>
    </source>
</evidence>
<protein>
    <submittedName>
        <fullName evidence="1">Uncharacterized protein</fullName>
    </submittedName>
</protein>
<gene>
    <name evidence="1" type="ORF">GGQ99_002341</name>
</gene>
<evidence type="ECO:0000313" key="2">
    <source>
        <dbReference type="Proteomes" id="UP000539538"/>
    </source>
</evidence>
<comment type="caution">
    <text evidence="1">The sequence shown here is derived from an EMBL/GenBank/DDBJ whole genome shotgun (WGS) entry which is preliminary data.</text>
</comment>
<dbReference type="Proteomes" id="UP000539538">
    <property type="component" value="Unassembled WGS sequence"/>
</dbReference>
<keyword evidence="2" id="KW-1185">Reference proteome</keyword>
<dbReference type="RefSeq" id="WP_183262640.1">
    <property type="nucleotide sequence ID" value="NZ_BAAAVZ010000002.1"/>
</dbReference>
<name>A0ABR6L1T7_9HYPH</name>
<sequence length="142" mass="15920">MTAAKKRENSKRWHIRKNLPHQVALPNDLCCMENYDLLARYCERFEPHPKTLQVTAKWPNGKSEDFRLYCFASRSDAEVFAAEFQGIHFDPAKDRSVGASMAPGCEPMSGSRSSAAGHFSCRGSSVNTAADHPHHGRWGQEV</sequence>
<reference evidence="1 2" key="1">
    <citation type="submission" date="2020-08" db="EMBL/GenBank/DDBJ databases">
        <title>Genomic Encyclopedia of Type Strains, Phase IV (KMG-IV): sequencing the most valuable type-strain genomes for metagenomic binning, comparative biology and taxonomic classification.</title>
        <authorList>
            <person name="Goeker M."/>
        </authorList>
    </citation>
    <scope>NUCLEOTIDE SEQUENCE [LARGE SCALE GENOMIC DNA]</scope>
    <source>
        <strain evidence="1 2">DSM 7050</strain>
    </source>
</reference>
<proteinExistence type="predicted"/>
<organism evidence="1 2">
    <name type="scientific">Aminobacter niigataensis</name>
    <dbReference type="NCBI Taxonomy" id="83265"/>
    <lineage>
        <taxon>Bacteria</taxon>
        <taxon>Pseudomonadati</taxon>
        <taxon>Pseudomonadota</taxon>
        <taxon>Alphaproteobacteria</taxon>
        <taxon>Hyphomicrobiales</taxon>
        <taxon>Phyllobacteriaceae</taxon>
        <taxon>Aminobacter</taxon>
    </lineage>
</organism>
<accession>A0ABR6L1T7</accession>